<protein>
    <recommendedName>
        <fullName evidence="4">Carboxypeptidase regulatory-like domain-containing protein</fullName>
    </recommendedName>
</protein>
<evidence type="ECO:0000313" key="2">
    <source>
        <dbReference type="EMBL" id="SDW46592.1"/>
    </source>
</evidence>
<gene>
    <name evidence="2" type="ORF">SAMN04488238_102153</name>
</gene>
<dbReference type="RefSeq" id="WP_092885678.1">
    <property type="nucleotide sequence ID" value="NZ_CP061498.1"/>
</dbReference>
<keyword evidence="3" id="KW-1185">Reference proteome</keyword>
<evidence type="ECO:0000313" key="3">
    <source>
        <dbReference type="Proteomes" id="UP000198539"/>
    </source>
</evidence>
<reference evidence="2 3" key="1">
    <citation type="submission" date="2016-10" db="EMBL/GenBank/DDBJ databases">
        <authorList>
            <person name="de Groot N.N."/>
        </authorList>
    </citation>
    <scope>NUCLEOTIDE SEQUENCE [LARGE SCALE GENOMIC DNA]</scope>
    <source>
        <strain evidence="2 3">CGMCC 1.8894</strain>
    </source>
</reference>
<evidence type="ECO:0008006" key="4">
    <source>
        <dbReference type="Google" id="ProtNLM"/>
    </source>
</evidence>
<dbReference type="OrthoDB" id="7873998at2"/>
<dbReference type="InterPro" id="IPR008969">
    <property type="entry name" value="CarboxyPept-like_regulatory"/>
</dbReference>
<proteinExistence type="predicted"/>
<dbReference type="Proteomes" id="UP000198539">
    <property type="component" value="Unassembled WGS sequence"/>
</dbReference>
<accession>A0A1H2TRX4</accession>
<dbReference type="AlphaFoldDB" id="A0A1H2TRX4"/>
<sequence length="245" mass="24577">MPHAAHIEAEVVPTIHLQARYDTGGPMAGAQVIIYAPDAPGDVWARGQTDDAGRFQFIPDALPGRWSVQVRQAGHGAMVYIETTAGGSELGDGGRGDAVPVSVGAGDSIAREVGADAARSDAVALIDAGSDEAVEAHSGSGNVMWDQTGAGILGAGQSAAWQPTTTQAATTQPIATQGGSGLFDADGAASVIITANPSGGWLQRGVMILLVAWGALGTVLFLRSRALHGAAPGRTLHGGGPDASA</sequence>
<dbReference type="SUPFAM" id="SSF49464">
    <property type="entry name" value="Carboxypeptidase regulatory domain-like"/>
    <property type="match status" value="1"/>
</dbReference>
<organism evidence="2 3">
    <name type="scientific">Roseicitreum antarcticum</name>
    <dbReference type="NCBI Taxonomy" id="564137"/>
    <lineage>
        <taxon>Bacteria</taxon>
        <taxon>Pseudomonadati</taxon>
        <taxon>Pseudomonadota</taxon>
        <taxon>Alphaproteobacteria</taxon>
        <taxon>Rhodobacterales</taxon>
        <taxon>Paracoccaceae</taxon>
        <taxon>Roseicitreum</taxon>
    </lineage>
</organism>
<name>A0A1H2TRX4_9RHOB</name>
<evidence type="ECO:0000256" key="1">
    <source>
        <dbReference type="SAM" id="Phobius"/>
    </source>
</evidence>
<feature type="transmembrane region" description="Helical" evidence="1">
    <location>
        <begin position="201"/>
        <end position="222"/>
    </location>
</feature>
<dbReference type="EMBL" id="FNOM01000002">
    <property type="protein sequence ID" value="SDW46592.1"/>
    <property type="molecule type" value="Genomic_DNA"/>
</dbReference>
<keyword evidence="1" id="KW-1133">Transmembrane helix</keyword>
<dbReference type="STRING" id="564137.SAMN04488238_102153"/>
<keyword evidence="1" id="KW-0812">Transmembrane</keyword>
<keyword evidence="1" id="KW-0472">Membrane</keyword>